<reference evidence="1 2" key="1">
    <citation type="submission" date="2021-01" db="EMBL/GenBank/DDBJ databases">
        <title>Genomic Encyclopedia of Type Strains, Phase IV (KMG-IV): sequencing the most valuable type-strain genomes for metagenomic binning, comparative biology and taxonomic classification.</title>
        <authorList>
            <person name="Goeker M."/>
        </authorList>
    </citation>
    <scope>NUCLEOTIDE SEQUENCE [LARGE SCALE GENOMIC DNA]</scope>
    <source>
        <strain evidence="1 2">DSM 25890</strain>
    </source>
</reference>
<dbReference type="InterPro" id="IPR022477">
    <property type="entry name" value="Spore_YqfC"/>
</dbReference>
<dbReference type="InterPro" id="IPR022476">
    <property type="entry name" value="Spore_YabP/YqfC"/>
</dbReference>
<dbReference type="Pfam" id="PF07873">
    <property type="entry name" value="YabP"/>
    <property type="match status" value="1"/>
</dbReference>
<dbReference type="Gene3D" id="2.60.40.2000">
    <property type="match status" value="1"/>
</dbReference>
<dbReference type="RefSeq" id="WP_204401057.1">
    <property type="nucleotide sequence ID" value="NZ_JAFBEE010000005.1"/>
</dbReference>
<dbReference type="Proteomes" id="UP001314796">
    <property type="component" value="Unassembled WGS sequence"/>
</dbReference>
<accession>A0ABS2NPW9</accession>
<dbReference type="EMBL" id="JAFBEE010000005">
    <property type="protein sequence ID" value="MBM7614649.1"/>
    <property type="molecule type" value="Genomic_DNA"/>
</dbReference>
<sequence length="91" mass="10342">MKKSDEIKKSIADLLELPQDIMLDLPKITVVGNLQIYIENHKGILEYSSTRIRIYTKCGVLRIIGKNLLLKNIVVEEIVITGEINGVEFMD</sequence>
<evidence type="ECO:0000313" key="2">
    <source>
        <dbReference type="Proteomes" id="UP001314796"/>
    </source>
</evidence>
<dbReference type="InterPro" id="IPR038705">
    <property type="entry name" value="YabP_sf"/>
</dbReference>
<organism evidence="1 2">
    <name type="scientific">Alkaliphilus hydrothermalis</name>
    <dbReference type="NCBI Taxonomy" id="1482730"/>
    <lineage>
        <taxon>Bacteria</taxon>
        <taxon>Bacillati</taxon>
        <taxon>Bacillota</taxon>
        <taxon>Clostridia</taxon>
        <taxon>Peptostreptococcales</taxon>
        <taxon>Natronincolaceae</taxon>
        <taxon>Alkaliphilus</taxon>
    </lineage>
</organism>
<name>A0ABS2NPW9_9FIRM</name>
<proteinExistence type="predicted"/>
<dbReference type="NCBIfam" id="TIGR02856">
    <property type="entry name" value="spore_yqfC"/>
    <property type="match status" value="1"/>
</dbReference>
<comment type="caution">
    <text evidence="1">The sequence shown here is derived from an EMBL/GenBank/DDBJ whole genome shotgun (WGS) entry which is preliminary data.</text>
</comment>
<keyword evidence="2" id="KW-1185">Reference proteome</keyword>
<gene>
    <name evidence="1" type="ORF">JOC73_001161</name>
</gene>
<protein>
    <submittedName>
        <fullName evidence="1">Sporulation protein YqfC</fullName>
    </submittedName>
</protein>
<evidence type="ECO:0000313" key="1">
    <source>
        <dbReference type="EMBL" id="MBM7614649.1"/>
    </source>
</evidence>